<reference evidence="2 3" key="1">
    <citation type="submission" date="2019-03" db="EMBL/GenBank/DDBJ databases">
        <title>Arenimonas daejeonensis sp. nov., isolated from compost.</title>
        <authorList>
            <person name="Jeon C.O."/>
        </authorList>
    </citation>
    <scope>NUCLEOTIDE SEQUENCE [LARGE SCALE GENOMIC DNA]</scope>
    <source>
        <strain evidence="2 3">R29</strain>
    </source>
</reference>
<dbReference type="Proteomes" id="UP000305760">
    <property type="component" value="Unassembled WGS sequence"/>
</dbReference>
<protein>
    <submittedName>
        <fullName evidence="2">PepSY domain-containing protein</fullName>
    </submittedName>
</protein>
<feature type="transmembrane region" description="Helical" evidence="1">
    <location>
        <begin position="406"/>
        <end position="425"/>
    </location>
</feature>
<feature type="transmembrane region" description="Helical" evidence="1">
    <location>
        <begin position="437"/>
        <end position="455"/>
    </location>
</feature>
<feature type="transmembrane region" description="Helical" evidence="1">
    <location>
        <begin position="367"/>
        <end position="394"/>
    </location>
</feature>
<dbReference type="AlphaFoldDB" id="A0A5C4RYD2"/>
<feature type="transmembrane region" description="Helical" evidence="1">
    <location>
        <begin position="12"/>
        <end position="34"/>
    </location>
</feature>
<comment type="caution">
    <text evidence="2">The sequence shown here is derived from an EMBL/GenBank/DDBJ whole genome shotgun (WGS) entry which is preliminary data.</text>
</comment>
<evidence type="ECO:0000313" key="3">
    <source>
        <dbReference type="Proteomes" id="UP000305760"/>
    </source>
</evidence>
<feature type="transmembrane region" description="Helical" evidence="1">
    <location>
        <begin position="193"/>
        <end position="215"/>
    </location>
</feature>
<feature type="transmembrane region" description="Helical" evidence="1">
    <location>
        <begin position="333"/>
        <end position="355"/>
    </location>
</feature>
<feature type="transmembrane region" description="Helical" evidence="1">
    <location>
        <begin position="133"/>
        <end position="155"/>
    </location>
</feature>
<proteinExistence type="predicted"/>
<dbReference type="PANTHER" id="PTHR34219">
    <property type="entry name" value="IRON-REGULATED INNER MEMBRANE PROTEIN-RELATED"/>
    <property type="match status" value="1"/>
</dbReference>
<keyword evidence="1" id="KW-1133">Transmembrane helix</keyword>
<keyword evidence="1" id="KW-0472">Membrane</keyword>
<gene>
    <name evidence="2" type="ORF">E1B00_08050</name>
</gene>
<dbReference type="PROSITE" id="PS51257">
    <property type="entry name" value="PROKAR_LIPOPROTEIN"/>
    <property type="match status" value="1"/>
</dbReference>
<sequence>MKNTFLQSMAWLHTWAGLVVGWLLFVIFVGGTLACFDQELDDWMRPWLHDTSLPQQPRFDAAIARSRAAHPDAHAWYVLAGSERERAMASYVYFDDGSHVQEVLDPQSGQPVTDTAGGDFFFTLHYDLHAGTAGMYVVGLAGMMMLVALVAGVIIHRRIFKDFFTFRPGAGGQRAWLDGHNLTGVLGLPFHLLMAYTGVAIFVANYMFAGINAAYGGDVFKFYEEASDSFERPEVGQPLARLHSLDALVADARQRLGQPVTWASVHHPDDASATISFGGDHGRRVAWNFEQVFYDAVDGRFLHHTRPPGAGYTTYSFLGGLHMAQFGGSLVRGLYFLLGLAGCVMIASGMQVWVAKRARRIAEAGALSGYGLVLGLNVGVVAGLPLACVAMLLANRLLPMGLDDRPGAEVLVFCAAWIIAAAWGAWRTRAGRGWRDLFAATAVALLALPLVNLATTPRSHLLETLPRGEWALAAVDIAAFAFAAAFAWLAWRQPAGAKAAVLDAQAQEA</sequence>
<evidence type="ECO:0000256" key="1">
    <source>
        <dbReference type="SAM" id="Phobius"/>
    </source>
</evidence>
<dbReference type="Pfam" id="PF03929">
    <property type="entry name" value="PepSY_TM"/>
    <property type="match status" value="1"/>
</dbReference>
<feature type="transmembrane region" description="Helical" evidence="1">
    <location>
        <begin position="470"/>
        <end position="491"/>
    </location>
</feature>
<keyword evidence="3" id="KW-1185">Reference proteome</keyword>
<evidence type="ECO:0000313" key="2">
    <source>
        <dbReference type="EMBL" id="TNJ35687.1"/>
    </source>
</evidence>
<dbReference type="PANTHER" id="PTHR34219:SF4">
    <property type="entry name" value="PEPSY DOMAIN-CONTAINING PROTEIN"/>
    <property type="match status" value="1"/>
</dbReference>
<name>A0A5C4RYD2_9GAMM</name>
<organism evidence="2 3">
    <name type="scientific">Arenimonas terrae</name>
    <dbReference type="NCBI Taxonomy" id="2546226"/>
    <lineage>
        <taxon>Bacteria</taxon>
        <taxon>Pseudomonadati</taxon>
        <taxon>Pseudomonadota</taxon>
        <taxon>Gammaproteobacteria</taxon>
        <taxon>Lysobacterales</taxon>
        <taxon>Lysobacteraceae</taxon>
        <taxon>Arenimonas</taxon>
    </lineage>
</organism>
<dbReference type="InterPro" id="IPR005625">
    <property type="entry name" value="PepSY-ass_TM"/>
</dbReference>
<dbReference type="OrthoDB" id="9776609at2"/>
<dbReference type="EMBL" id="SMDR01000001">
    <property type="protein sequence ID" value="TNJ35687.1"/>
    <property type="molecule type" value="Genomic_DNA"/>
</dbReference>
<keyword evidence="1" id="KW-0812">Transmembrane</keyword>
<dbReference type="RefSeq" id="WP_139447377.1">
    <property type="nucleotide sequence ID" value="NZ_SMDR01000001.1"/>
</dbReference>
<accession>A0A5C4RYD2</accession>